<reference evidence="12" key="1">
    <citation type="submission" date="2025-08" db="UniProtKB">
        <authorList>
            <consortium name="Ensembl"/>
        </authorList>
    </citation>
    <scope>IDENTIFICATION</scope>
</reference>
<dbReference type="PANTHER" id="PTHR25466:SF14">
    <property type="entry name" value="BUTYROPHILIN SUBFAMILY 2 MEMBER A2-LIKE-RELATED"/>
    <property type="match status" value="1"/>
</dbReference>
<organism evidence="12 13">
    <name type="scientific">Astyanax mexicanus</name>
    <name type="common">Blind cave fish</name>
    <name type="synonym">Astyanax fasciatus mexicanus</name>
    <dbReference type="NCBI Taxonomy" id="7994"/>
    <lineage>
        <taxon>Eukaryota</taxon>
        <taxon>Metazoa</taxon>
        <taxon>Chordata</taxon>
        <taxon>Craniata</taxon>
        <taxon>Vertebrata</taxon>
        <taxon>Euteleostomi</taxon>
        <taxon>Actinopterygii</taxon>
        <taxon>Neopterygii</taxon>
        <taxon>Teleostei</taxon>
        <taxon>Ostariophysi</taxon>
        <taxon>Characiformes</taxon>
        <taxon>Characoidei</taxon>
        <taxon>Acestrorhamphidae</taxon>
        <taxon>Acestrorhamphinae</taxon>
        <taxon>Astyanax</taxon>
    </lineage>
</organism>
<dbReference type="Proteomes" id="UP000694621">
    <property type="component" value="Unplaced"/>
</dbReference>
<dbReference type="PROSITE" id="PS50835">
    <property type="entry name" value="IG_LIKE"/>
    <property type="match status" value="1"/>
</dbReference>
<evidence type="ECO:0000256" key="9">
    <source>
        <dbReference type="ARBA" id="ARBA00023180"/>
    </source>
</evidence>
<evidence type="ECO:0000256" key="3">
    <source>
        <dbReference type="ARBA" id="ARBA00022692"/>
    </source>
</evidence>
<evidence type="ECO:0000256" key="4">
    <source>
        <dbReference type="ARBA" id="ARBA00022729"/>
    </source>
</evidence>
<dbReference type="InterPro" id="IPR013106">
    <property type="entry name" value="Ig_V-set"/>
</dbReference>
<dbReference type="GO" id="GO:0042102">
    <property type="term" value="P:positive regulation of T cell proliferation"/>
    <property type="evidence" value="ECO:0007669"/>
    <property type="project" value="TreeGrafter"/>
</dbReference>
<evidence type="ECO:0000256" key="10">
    <source>
        <dbReference type="ARBA" id="ARBA00023319"/>
    </source>
</evidence>
<evidence type="ECO:0000256" key="6">
    <source>
        <dbReference type="ARBA" id="ARBA00023136"/>
    </source>
</evidence>
<evidence type="ECO:0000256" key="5">
    <source>
        <dbReference type="ARBA" id="ARBA00022989"/>
    </source>
</evidence>
<dbReference type="AlphaFoldDB" id="A0A8B9HXW7"/>
<evidence type="ECO:0000256" key="1">
    <source>
        <dbReference type="ARBA" id="ARBA00004251"/>
    </source>
</evidence>
<dbReference type="Gene3D" id="2.60.40.10">
    <property type="entry name" value="Immunoglobulins"/>
    <property type="match status" value="1"/>
</dbReference>
<evidence type="ECO:0000313" key="12">
    <source>
        <dbReference type="Ensembl" id="ENSAMXP00005018659.1"/>
    </source>
</evidence>
<keyword evidence="7" id="KW-1015">Disulfide bond</keyword>
<sequence>MVVGSVFVSSSNLIDVTCMYLSAVCTLVNREKELTITAREGESVLLPCSCTDRIASEEFTWKKLNTNRYTWEDISNESDQYRNRVQLFNNLSPANLSLLISHLTEEDDGEYRCDAKGSGYIKIRLTVRGRPYTVTNNIHTFLD</sequence>
<dbReference type="GO" id="GO:0009897">
    <property type="term" value="C:external side of plasma membrane"/>
    <property type="evidence" value="ECO:0007669"/>
    <property type="project" value="TreeGrafter"/>
</dbReference>
<dbReference type="SUPFAM" id="SSF48726">
    <property type="entry name" value="Immunoglobulin"/>
    <property type="match status" value="1"/>
</dbReference>
<accession>A0A8B9HXW7</accession>
<evidence type="ECO:0000259" key="11">
    <source>
        <dbReference type="PROSITE" id="PS50835"/>
    </source>
</evidence>
<dbReference type="InterPro" id="IPR013783">
    <property type="entry name" value="Ig-like_fold"/>
</dbReference>
<dbReference type="SMART" id="SM00409">
    <property type="entry name" value="IG"/>
    <property type="match status" value="1"/>
</dbReference>
<dbReference type="GO" id="GO:0007166">
    <property type="term" value="P:cell surface receptor signaling pathway"/>
    <property type="evidence" value="ECO:0007669"/>
    <property type="project" value="TreeGrafter"/>
</dbReference>
<dbReference type="GO" id="GO:0031295">
    <property type="term" value="P:T cell costimulation"/>
    <property type="evidence" value="ECO:0007669"/>
    <property type="project" value="TreeGrafter"/>
</dbReference>
<protein>
    <recommendedName>
        <fullName evidence="11">Ig-like domain-containing protein</fullName>
    </recommendedName>
</protein>
<evidence type="ECO:0000256" key="8">
    <source>
        <dbReference type="ARBA" id="ARBA00023170"/>
    </source>
</evidence>
<keyword evidence="10" id="KW-0393">Immunoglobulin domain</keyword>
<dbReference type="InterPro" id="IPR007110">
    <property type="entry name" value="Ig-like_dom"/>
</dbReference>
<keyword evidence="4" id="KW-0732">Signal</keyword>
<dbReference type="GO" id="GO:0042130">
    <property type="term" value="P:negative regulation of T cell proliferation"/>
    <property type="evidence" value="ECO:0007669"/>
    <property type="project" value="TreeGrafter"/>
</dbReference>
<dbReference type="Ensembl" id="ENSAMXT00005020617.1">
    <property type="protein sequence ID" value="ENSAMXP00005018659.1"/>
    <property type="gene ID" value="ENSAMXG00005009715.1"/>
</dbReference>
<proteinExistence type="predicted"/>
<keyword evidence="9" id="KW-0325">Glycoprotein</keyword>
<evidence type="ECO:0000313" key="13">
    <source>
        <dbReference type="Proteomes" id="UP000694621"/>
    </source>
</evidence>
<keyword evidence="2" id="KW-1003">Cell membrane</keyword>
<dbReference type="InterPro" id="IPR003599">
    <property type="entry name" value="Ig_sub"/>
</dbReference>
<dbReference type="Pfam" id="PF07686">
    <property type="entry name" value="V-set"/>
    <property type="match status" value="1"/>
</dbReference>
<dbReference type="OrthoDB" id="6157407at2759"/>
<comment type="subcellular location">
    <subcellularLocation>
        <location evidence="1">Cell membrane</location>
        <topology evidence="1">Single-pass type I membrane protein</topology>
    </subcellularLocation>
</comment>
<evidence type="ECO:0000256" key="7">
    <source>
        <dbReference type="ARBA" id="ARBA00023157"/>
    </source>
</evidence>
<keyword evidence="5" id="KW-1133">Transmembrane helix</keyword>
<keyword evidence="3" id="KW-0812">Transmembrane</keyword>
<dbReference type="GO" id="GO:0071222">
    <property type="term" value="P:cellular response to lipopolysaccharide"/>
    <property type="evidence" value="ECO:0007669"/>
    <property type="project" value="TreeGrafter"/>
</dbReference>
<name>A0A8B9HXW7_ASTMX</name>
<dbReference type="PANTHER" id="PTHR25466">
    <property type="entry name" value="T-LYMPHOCYTE ACTIVATION ANTIGEN"/>
    <property type="match status" value="1"/>
</dbReference>
<evidence type="ECO:0000256" key="2">
    <source>
        <dbReference type="ARBA" id="ARBA00022475"/>
    </source>
</evidence>
<dbReference type="InterPro" id="IPR051713">
    <property type="entry name" value="T-cell_Activation_Regulation"/>
</dbReference>
<keyword evidence="8" id="KW-0675">Receptor</keyword>
<dbReference type="GO" id="GO:0006955">
    <property type="term" value="P:immune response"/>
    <property type="evidence" value="ECO:0007669"/>
    <property type="project" value="TreeGrafter"/>
</dbReference>
<dbReference type="InterPro" id="IPR036179">
    <property type="entry name" value="Ig-like_dom_sf"/>
</dbReference>
<keyword evidence="6" id="KW-0472">Membrane</keyword>
<feature type="domain" description="Ig-like" evidence="11">
    <location>
        <begin position="38"/>
        <end position="126"/>
    </location>
</feature>